<dbReference type="GO" id="GO:0008757">
    <property type="term" value="F:S-adenosylmethionine-dependent methyltransferase activity"/>
    <property type="evidence" value="ECO:0007669"/>
    <property type="project" value="InterPro"/>
</dbReference>
<gene>
    <name evidence="6" type="ORF">BCV69DRAFT_281929</name>
</gene>
<name>A0A316UAY8_9BASI</name>
<dbReference type="Pfam" id="PF08241">
    <property type="entry name" value="Methyltransf_11"/>
    <property type="match status" value="1"/>
</dbReference>
<evidence type="ECO:0000256" key="1">
    <source>
        <dbReference type="ARBA" id="ARBA00008361"/>
    </source>
</evidence>
<dbReference type="RefSeq" id="XP_025349178.1">
    <property type="nucleotide sequence ID" value="XM_025492168.1"/>
</dbReference>
<proteinExistence type="inferred from homology"/>
<keyword evidence="3 6" id="KW-0808">Transferase</keyword>
<reference evidence="6 7" key="1">
    <citation type="journal article" date="2018" name="Mol. Biol. Evol.">
        <title>Broad Genomic Sampling Reveals a Smut Pathogenic Ancestry of the Fungal Clade Ustilaginomycotina.</title>
        <authorList>
            <person name="Kijpornyongpan T."/>
            <person name="Mondo S.J."/>
            <person name="Barry K."/>
            <person name="Sandor L."/>
            <person name="Lee J."/>
            <person name="Lipzen A."/>
            <person name="Pangilinan J."/>
            <person name="LaButti K."/>
            <person name="Hainaut M."/>
            <person name="Henrissat B."/>
            <person name="Grigoriev I.V."/>
            <person name="Spatafora J.W."/>
            <person name="Aime M.C."/>
        </authorList>
    </citation>
    <scope>NUCLEOTIDE SEQUENCE [LARGE SCALE GENOMIC DNA]</scope>
    <source>
        <strain evidence="6 7">MCA 4718</strain>
    </source>
</reference>
<dbReference type="PANTHER" id="PTHR44942:SF4">
    <property type="entry name" value="METHYLTRANSFERASE TYPE 11 DOMAIN-CONTAINING PROTEIN"/>
    <property type="match status" value="1"/>
</dbReference>
<protein>
    <submittedName>
        <fullName evidence="6">S-adenosyl-L-methionine-dependent methyltransferase</fullName>
    </submittedName>
</protein>
<dbReference type="CDD" id="cd02440">
    <property type="entry name" value="AdoMet_MTases"/>
    <property type="match status" value="1"/>
</dbReference>
<keyword evidence="7" id="KW-1185">Reference proteome</keyword>
<organism evidence="6 7">
    <name type="scientific">Pseudomicrostroma glucosiphilum</name>
    <dbReference type="NCBI Taxonomy" id="1684307"/>
    <lineage>
        <taxon>Eukaryota</taxon>
        <taxon>Fungi</taxon>
        <taxon>Dikarya</taxon>
        <taxon>Basidiomycota</taxon>
        <taxon>Ustilaginomycotina</taxon>
        <taxon>Exobasidiomycetes</taxon>
        <taxon>Microstromatales</taxon>
        <taxon>Microstromatales incertae sedis</taxon>
        <taxon>Pseudomicrostroma</taxon>
    </lineage>
</organism>
<dbReference type="OrthoDB" id="66144at2759"/>
<dbReference type="PANTHER" id="PTHR44942">
    <property type="entry name" value="METHYLTRANSF_11 DOMAIN-CONTAINING PROTEIN"/>
    <property type="match status" value="1"/>
</dbReference>
<comment type="similarity">
    <text evidence="1">Belongs to the methyltransferase superfamily.</text>
</comment>
<dbReference type="Proteomes" id="UP000245942">
    <property type="component" value="Unassembled WGS sequence"/>
</dbReference>
<dbReference type="InterPro" id="IPR051052">
    <property type="entry name" value="Diverse_substrate_MTase"/>
</dbReference>
<dbReference type="STRING" id="1684307.A0A316UAY8"/>
<evidence type="ECO:0000256" key="3">
    <source>
        <dbReference type="ARBA" id="ARBA00022679"/>
    </source>
</evidence>
<keyword evidence="2 6" id="KW-0489">Methyltransferase</keyword>
<feature type="region of interest" description="Disordered" evidence="4">
    <location>
        <begin position="1"/>
        <end position="20"/>
    </location>
</feature>
<dbReference type="GO" id="GO:0032259">
    <property type="term" value="P:methylation"/>
    <property type="evidence" value="ECO:0007669"/>
    <property type="project" value="UniProtKB-KW"/>
</dbReference>
<dbReference type="AlphaFoldDB" id="A0A316UAY8"/>
<dbReference type="EMBL" id="KZ819324">
    <property type="protein sequence ID" value="PWN22018.1"/>
    <property type="molecule type" value="Genomic_DNA"/>
</dbReference>
<sequence>MSTATHNYKPRAGFDDSGASGLYHSARPNYPEASMQAILEAAQAGKPSPPLLNILEIGSGTGISTESLLREAGETKLKIVKYLAVEPSKGMRQGWDQAIRDKVLLDLRQSGKLPEEAEVSCIDGSFEELNAPKGEWDAVMIAQAWHWCPDHHRSLEAIASALRSGGHLALIWNLENKDTGAKWVGQLRDLYEPFEDGSPQYRHGYWKTMYKEAALEANFNIVEPKHFTRSIPTTVEGVKNRVLSKSYIGLLPQEKRDTLMKDIEALFSSKSDEELGRKWIDKANGIFEYPYTTDLYLFQKK</sequence>
<evidence type="ECO:0000256" key="2">
    <source>
        <dbReference type="ARBA" id="ARBA00022603"/>
    </source>
</evidence>
<dbReference type="Gene3D" id="3.40.50.150">
    <property type="entry name" value="Vaccinia Virus protein VP39"/>
    <property type="match status" value="1"/>
</dbReference>
<evidence type="ECO:0000313" key="6">
    <source>
        <dbReference type="EMBL" id="PWN22018.1"/>
    </source>
</evidence>
<accession>A0A316UAY8</accession>
<evidence type="ECO:0000313" key="7">
    <source>
        <dbReference type="Proteomes" id="UP000245942"/>
    </source>
</evidence>
<dbReference type="InterPro" id="IPR029063">
    <property type="entry name" value="SAM-dependent_MTases_sf"/>
</dbReference>
<feature type="domain" description="Methyltransferase type 11" evidence="5">
    <location>
        <begin position="55"/>
        <end position="169"/>
    </location>
</feature>
<dbReference type="GeneID" id="37013902"/>
<evidence type="ECO:0000259" key="5">
    <source>
        <dbReference type="Pfam" id="PF08241"/>
    </source>
</evidence>
<dbReference type="SUPFAM" id="SSF53335">
    <property type="entry name" value="S-adenosyl-L-methionine-dependent methyltransferases"/>
    <property type="match status" value="1"/>
</dbReference>
<dbReference type="InterPro" id="IPR013216">
    <property type="entry name" value="Methyltransf_11"/>
</dbReference>
<evidence type="ECO:0000256" key="4">
    <source>
        <dbReference type="SAM" id="MobiDB-lite"/>
    </source>
</evidence>